<protein>
    <submittedName>
        <fullName evidence="2">DUF4252 domain-containing protein</fullName>
    </submittedName>
</protein>
<dbReference type="Pfam" id="PF14060">
    <property type="entry name" value="DUF4252"/>
    <property type="match status" value="1"/>
</dbReference>
<evidence type="ECO:0000256" key="1">
    <source>
        <dbReference type="SAM" id="SignalP"/>
    </source>
</evidence>
<organism evidence="2 3">
    <name type="scientific">Sphingobacterium kitahiroshimense</name>
    <dbReference type="NCBI Taxonomy" id="470446"/>
    <lineage>
        <taxon>Bacteria</taxon>
        <taxon>Pseudomonadati</taxon>
        <taxon>Bacteroidota</taxon>
        <taxon>Sphingobacteriia</taxon>
        <taxon>Sphingobacteriales</taxon>
        <taxon>Sphingobacteriaceae</taxon>
        <taxon>Sphingobacterium</taxon>
    </lineage>
</organism>
<dbReference type="InterPro" id="IPR025348">
    <property type="entry name" value="DUF4252"/>
</dbReference>
<evidence type="ECO:0000313" key="2">
    <source>
        <dbReference type="EMBL" id="MEN5379934.1"/>
    </source>
</evidence>
<reference evidence="2 3" key="1">
    <citation type="submission" date="2024-04" db="EMBL/GenBank/DDBJ databases">
        <title>WGS of bacteria from Torrens River.</title>
        <authorList>
            <person name="Wyrsch E.R."/>
            <person name="Drigo B."/>
        </authorList>
    </citation>
    <scope>NUCLEOTIDE SEQUENCE [LARGE SCALE GENOMIC DNA]</scope>
    <source>
        <strain evidence="2 3">TWI391</strain>
    </source>
</reference>
<gene>
    <name evidence="2" type="ORF">ABE541_21890</name>
</gene>
<dbReference type="Proteomes" id="UP001409291">
    <property type="component" value="Unassembled WGS sequence"/>
</dbReference>
<evidence type="ECO:0000313" key="3">
    <source>
        <dbReference type="Proteomes" id="UP001409291"/>
    </source>
</evidence>
<dbReference type="RefSeq" id="WP_021187807.1">
    <property type="nucleotide sequence ID" value="NZ_JAOQNK010000001.1"/>
</dbReference>
<name>A0ABV0BYR8_9SPHI</name>
<sequence>MKTILLVLALLCSSLAHAQLSKLDEIFEQYKEGKGVTSIKIGKPMFSMLNKMKLSDNEVNSIKPLLSKINSIKMLILEEADLGVQSDVSKAIGKLKYEELITINSEGNKIKFLAEDTATDVIKNLLLSIQSEGSTIFMILDGKVSYDDVNKLVNTKQ</sequence>
<accession>A0ABV0BYR8</accession>
<comment type="caution">
    <text evidence="2">The sequence shown here is derived from an EMBL/GenBank/DDBJ whole genome shotgun (WGS) entry which is preliminary data.</text>
</comment>
<proteinExistence type="predicted"/>
<keyword evidence="1" id="KW-0732">Signal</keyword>
<feature type="signal peptide" evidence="1">
    <location>
        <begin position="1"/>
        <end position="18"/>
    </location>
</feature>
<dbReference type="EMBL" id="JBDJNQ010000012">
    <property type="protein sequence ID" value="MEN5379934.1"/>
    <property type="molecule type" value="Genomic_DNA"/>
</dbReference>
<keyword evidence="3" id="KW-1185">Reference proteome</keyword>
<feature type="chain" id="PRO_5046317460" evidence="1">
    <location>
        <begin position="19"/>
        <end position="157"/>
    </location>
</feature>